<organism evidence="2 3">
    <name type="scientific">Halobacterium salinarum (strain ATCC 29341 / DSM 671 / R1)</name>
    <dbReference type="NCBI Taxonomy" id="478009"/>
    <lineage>
        <taxon>Archaea</taxon>
        <taxon>Methanobacteriati</taxon>
        <taxon>Methanobacteriota</taxon>
        <taxon>Stenosarchaea group</taxon>
        <taxon>Halobacteria</taxon>
        <taxon>Halobacteriales</taxon>
        <taxon>Halobacteriaceae</taxon>
        <taxon>Halobacterium</taxon>
        <taxon>Halobacterium salinarum NRC-34001</taxon>
    </lineage>
</organism>
<dbReference type="AlphaFoldDB" id="B0R8E3"/>
<dbReference type="HOGENOM" id="CLU_447332_0_0_2"/>
<proteinExistence type="predicted"/>
<sequence length="610" mass="64665">MLSAFSRVSRRQNTDLGVYCSHETWMAERRHHARCRPAKTGVKDAPVRTEAAMSGSGPRKCLVVGVCVLIAGLVVPAGGVAAQPAVAGSDGAGNNIHAGAPFATDQALNLTTNLTVAGTPLPDGGSVTTADNPRLAMNVTSNATIEVISVRINDNTRRSYVPNATAFNESTRLDLDAGTHDLTTVVRTADGTTTYTGTITEDPNAPLVTFEAPMSAGFVGPDNEYEPLGNNYTVNQATVTLEGTIQDQSAVEYMEITRYYNYRPGINGLPDSKADAKREIEIPDPGDSFSRELRLGPGRPSVGSGVNRLQIEVADEYGNVRQYHTQIAVKDTAAPEINVLDRRPVATRSAVEVTAEVTDSVGISSISVRDGPVTGAGQNVLFTQRQPLRRPFSETVTTTVPILDGTKAITLIATDQANHRTTRELAVNYSELVTPAIQFDNSLTGTAGAQRVQAVGRVYDGQISRVRVESLTPDGETIDINSVYSGGVTENVSFQELLDAEAYPAAVRVRVLDVTGTEHTKTIELSQSEPVDEVVVEGAGTETETAGGEGDQADRTTLRNIESSPAVSPGTADQSGPLGTLTGLVSEYALPIVGLLVVVILLLVVQQRRG</sequence>
<evidence type="ECO:0000256" key="1">
    <source>
        <dbReference type="SAM" id="Phobius"/>
    </source>
</evidence>
<dbReference type="EMBL" id="AM774415">
    <property type="protein sequence ID" value="CAP15012.1"/>
    <property type="molecule type" value="Genomic_DNA"/>
</dbReference>
<dbReference type="Proteomes" id="UP000001321">
    <property type="component" value="Chromosome"/>
</dbReference>
<keyword evidence="1" id="KW-1133">Transmembrane helix</keyword>
<evidence type="ECO:0000313" key="3">
    <source>
        <dbReference type="Proteomes" id="UP000001321"/>
    </source>
</evidence>
<accession>B0R8E3</accession>
<reference evidence="2 3" key="1">
    <citation type="journal article" date="2008" name="Genomics">
        <title>Evolution in the laboratory: the genome of Halobacterium salinarum strain R1 compared to that of strain NRC-1.</title>
        <authorList>
            <person name="Pfeiffer F."/>
            <person name="Schuster S.C."/>
            <person name="Broicher A."/>
            <person name="Falb M."/>
            <person name="Palm P."/>
            <person name="Rodewald K."/>
            <person name="Ruepp A."/>
            <person name="Soppa J."/>
            <person name="Tittor J."/>
            <person name="Oesterhelt D."/>
        </authorList>
    </citation>
    <scope>NUCLEOTIDE SEQUENCE [LARGE SCALE GENOMIC DNA]</scope>
    <source>
        <strain evidence="3">ATCC 29341 / DSM 671 / R1</strain>
    </source>
</reference>
<feature type="transmembrane region" description="Helical" evidence="1">
    <location>
        <begin position="588"/>
        <end position="605"/>
    </location>
</feature>
<name>B0R8E3_HALS3</name>
<protein>
    <submittedName>
        <fullName evidence="2">Probable secreted glycoprotein</fullName>
    </submittedName>
</protein>
<feature type="transmembrane region" description="Helical" evidence="1">
    <location>
        <begin position="61"/>
        <end position="82"/>
    </location>
</feature>
<dbReference type="KEGG" id="hsl:OE_4757R"/>
<dbReference type="EnsemblBacteria" id="CAP15012">
    <property type="protein sequence ID" value="CAP15012"/>
    <property type="gene ID" value="OE_4757R"/>
</dbReference>
<keyword evidence="1" id="KW-0812">Transmembrane</keyword>
<evidence type="ECO:0000313" key="2">
    <source>
        <dbReference type="EMBL" id="CAP15012.1"/>
    </source>
</evidence>
<gene>
    <name evidence="2" type="ordered locus">OE_4757R</name>
</gene>
<keyword evidence="1" id="KW-0472">Membrane</keyword>